<dbReference type="AlphaFoldDB" id="A0A1I8J9B1"/>
<dbReference type="WBParaSite" id="maker-uti_cns_0046352-snap-gene-0.3-mRNA-1">
    <property type="protein sequence ID" value="maker-uti_cns_0046352-snap-gene-0.3-mRNA-1"/>
    <property type="gene ID" value="maker-uti_cns_0046352-snap-gene-0.3"/>
</dbReference>
<dbReference type="Proteomes" id="UP000095280">
    <property type="component" value="Unplaced"/>
</dbReference>
<evidence type="ECO:0000313" key="2">
    <source>
        <dbReference type="Proteomes" id="UP000095280"/>
    </source>
</evidence>
<evidence type="ECO:0000313" key="3">
    <source>
        <dbReference type="WBParaSite" id="maker-uti_cns_0046352-snap-gene-0.3-mRNA-1"/>
    </source>
</evidence>
<reference evidence="3" key="1">
    <citation type="submission" date="2016-11" db="UniProtKB">
        <authorList>
            <consortium name="WormBaseParasite"/>
        </authorList>
    </citation>
    <scope>IDENTIFICATION</scope>
</reference>
<feature type="compositionally biased region" description="Polar residues" evidence="1">
    <location>
        <begin position="76"/>
        <end position="92"/>
    </location>
</feature>
<keyword evidence="2" id="KW-1185">Reference proteome</keyword>
<protein>
    <submittedName>
        <fullName evidence="3">Secreted protein</fullName>
    </submittedName>
</protein>
<evidence type="ECO:0000256" key="1">
    <source>
        <dbReference type="SAM" id="MobiDB-lite"/>
    </source>
</evidence>
<feature type="region of interest" description="Disordered" evidence="1">
    <location>
        <begin position="71"/>
        <end position="92"/>
    </location>
</feature>
<name>A0A1I8J9B1_9PLAT</name>
<sequence length="112" mass="12869">MPKVKQTVYHLMPRLKKSLLFMSMNTWCTSGRRSLHRLFCQRFTGTRASPWAIRLAFSAPGGAYSGICTAPRQRGETTASTRGRPQRSTTITFPTPAAVLRRHHRCTHRRRR</sequence>
<organism evidence="2 3">
    <name type="scientific">Macrostomum lignano</name>
    <dbReference type="NCBI Taxonomy" id="282301"/>
    <lineage>
        <taxon>Eukaryota</taxon>
        <taxon>Metazoa</taxon>
        <taxon>Spiralia</taxon>
        <taxon>Lophotrochozoa</taxon>
        <taxon>Platyhelminthes</taxon>
        <taxon>Rhabditophora</taxon>
        <taxon>Macrostomorpha</taxon>
        <taxon>Macrostomida</taxon>
        <taxon>Macrostomidae</taxon>
        <taxon>Macrostomum</taxon>
    </lineage>
</organism>
<proteinExistence type="predicted"/>
<accession>A0A1I8J9B1</accession>